<feature type="non-terminal residue" evidence="3">
    <location>
        <position position="1"/>
    </location>
</feature>
<dbReference type="InterPro" id="IPR014710">
    <property type="entry name" value="RmlC-like_jellyroll"/>
</dbReference>
<proteinExistence type="predicted"/>
<protein>
    <recommendedName>
        <fullName evidence="2">JmjC domain-containing protein</fullName>
    </recommendedName>
</protein>
<dbReference type="PANTHER" id="PTHR12461">
    <property type="entry name" value="HYPOXIA-INDUCIBLE FACTOR 1 ALPHA INHIBITOR-RELATED"/>
    <property type="match status" value="1"/>
</dbReference>
<dbReference type="VEuPathDB" id="CryptoDB:Vbra_10681"/>
<dbReference type="STRING" id="1169540.A0A0G4H686"/>
<feature type="domain" description="JmjC" evidence="2">
    <location>
        <begin position="211"/>
        <end position="496"/>
    </location>
</feature>
<evidence type="ECO:0000313" key="3">
    <source>
        <dbReference type="EMBL" id="CEM39103.1"/>
    </source>
</evidence>
<reference evidence="3 4" key="1">
    <citation type="submission" date="2014-11" db="EMBL/GenBank/DDBJ databases">
        <authorList>
            <person name="Zhu J."/>
            <person name="Qi W."/>
            <person name="Song R."/>
        </authorList>
    </citation>
    <scope>NUCLEOTIDE SEQUENCE [LARGE SCALE GENOMIC DNA]</scope>
</reference>
<evidence type="ECO:0000313" key="4">
    <source>
        <dbReference type="Proteomes" id="UP000041254"/>
    </source>
</evidence>
<dbReference type="InterPro" id="IPR003347">
    <property type="entry name" value="JmjC_dom"/>
</dbReference>
<organism evidence="3 4">
    <name type="scientific">Vitrella brassicaformis (strain CCMP3155)</name>
    <dbReference type="NCBI Taxonomy" id="1169540"/>
    <lineage>
        <taxon>Eukaryota</taxon>
        <taxon>Sar</taxon>
        <taxon>Alveolata</taxon>
        <taxon>Colpodellida</taxon>
        <taxon>Vitrellaceae</taxon>
        <taxon>Vitrella</taxon>
    </lineage>
</organism>
<dbReference type="PANTHER" id="PTHR12461:SF100">
    <property type="entry name" value="JMJC DOMAIN-CONTAINING PROTEIN 4"/>
    <property type="match status" value="1"/>
</dbReference>
<dbReference type="Pfam" id="PF13621">
    <property type="entry name" value="Cupin_8"/>
    <property type="match status" value="1"/>
</dbReference>
<dbReference type="EMBL" id="CDMY01001027">
    <property type="protein sequence ID" value="CEM39103.1"/>
    <property type="molecule type" value="Genomic_DNA"/>
</dbReference>
<feature type="compositionally biased region" description="Basic and acidic residues" evidence="1">
    <location>
        <begin position="508"/>
        <end position="522"/>
    </location>
</feature>
<dbReference type="Gene3D" id="2.60.120.10">
    <property type="entry name" value="Jelly Rolls"/>
    <property type="match status" value="2"/>
</dbReference>
<dbReference type="OrthoDB" id="415358at2759"/>
<evidence type="ECO:0000259" key="2">
    <source>
        <dbReference type="PROSITE" id="PS51184"/>
    </source>
</evidence>
<gene>
    <name evidence="3" type="ORF">Vbra_10681</name>
</gene>
<accession>A0A0G4H686</accession>
<feature type="region of interest" description="Disordered" evidence="1">
    <location>
        <begin position="376"/>
        <end position="427"/>
    </location>
</feature>
<name>A0A0G4H686_VITBC</name>
<dbReference type="SUPFAM" id="SSF51197">
    <property type="entry name" value="Clavaminate synthase-like"/>
    <property type="match status" value="1"/>
</dbReference>
<keyword evidence="4" id="KW-1185">Reference proteome</keyword>
<dbReference type="Proteomes" id="UP000041254">
    <property type="component" value="Unassembled WGS sequence"/>
</dbReference>
<dbReference type="AlphaFoldDB" id="A0A0G4H686"/>
<dbReference type="OMA" id="ANVNVWM"/>
<feature type="region of interest" description="Disordered" evidence="1">
    <location>
        <begin position="508"/>
        <end position="533"/>
    </location>
</feature>
<dbReference type="InterPro" id="IPR041667">
    <property type="entry name" value="Cupin_8"/>
</dbReference>
<sequence>RKSVFHPRHRPIVVADDSHVPEAECSHFAEDPDLDVGRVAERGRCGRLRDAVVNAVEGADHTEPLMSGGQGGQTRQQRLQKALPLEILPARHCWFSPDVFWSVERVPLASLSAGDFFYRFVKRRMPVVLTDALSSEFKGLQRWTNSYLRRRAGDSSVDVEYRRNVFDHFGEGRKVKMAFGAFLDELDNGREDLYLTTQTIDETDTGPVSLTGHPVSALLADVPLRPKLFGHLLPYQYNMWMGQSRAGTTSGLHHDFHDNLYVLLRGRKVFRLYSPDKAHQLDTTGNVSVIHPNGLICYEKGIREDGAPRAAVHQWKLGRVCQRHSDLQRTASQHGCEDSRRDAAIQEADDEVEALLDAALDGHDDAADDFDTLTAEEDEPASSTQDKDGSRPPQVVPEGERPPSFCRHNTVDRHLPPAPGLTDNPDPIWQQYHQVTVKAGEMLHLPASWFHEVISCDDAGGEEERSADRPGHMALNYWFYPPSSDGTADEPYEDFFWADHVRPLLDELDKRAGRPRDGADVKTRKRSVASGYC</sequence>
<evidence type="ECO:0000256" key="1">
    <source>
        <dbReference type="SAM" id="MobiDB-lite"/>
    </source>
</evidence>
<dbReference type="InParanoid" id="A0A0G4H686"/>
<dbReference type="PROSITE" id="PS51184">
    <property type="entry name" value="JMJC"/>
    <property type="match status" value="1"/>
</dbReference>